<sequence length="147" mass="15301">MDYRAIASALNDEGVPSPRNAEWAHIDPGAWAASAIRSILTNPMDVGDLVWNRRTDERFVEVSHGRATQRRSVVAPEDVATRVAGGLAGRRDRWLGTDLVECAGRGGVGEGSRRGSRLSRGEGRSGGGGDTGQASSCGGPLGSAGES</sequence>
<organism evidence="3 4">
    <name type="scientific">Engelhardtia mirabilis</name>
    <dbReference type="NCBI Taxonomy" id="2528011"/>
    <lineage>
        <taxon>Bacteria</taxon>
        <taxon>Pseudomonadati</taxon>
        <taxon>Planctomycetota</taxon>
        <taxon>Planctomycetia</taxon>
        <taxon>Planctomycetia incertae sedis</taxon>
        <taxon>Engelhardtia</taxon>
    </lineage>
</organism>
<dbReference type="AlphaFoldDB" id="A0A518BMJ7"/>
<evidence type="ECO:0000259" key="2">
    <source>
        <dbReference type="Pfam" id="PF07508"/>
    </source>
</evidence>
<dbReference type="InterPro" id="IPR011109">
    <property type="entry name" value="DNA_bind_recombinase_dom"/>
</dbReference>
<dbReference type="EMBL" id="CP036287">
    <property type="protein sequence ID" value="QDU68208.1"/>
    <property type="molecule type" value="Genomic_DNA"/>
</dbReference>
<feature type="domain" description="Recombinase" evidence="2">
    <location>
        <begin position="3"/>
        <end position="64"/>
    </location>
</feature>
<proteinExistence type="predicted"/>
<accession>A0A518BMJ7</accession>
<reference evidence="3 4" key="1">
    <citation type="submission" date="2019-02" db="EMBL/GenBank/DDBJ databases">
        <title>Deep-cultivation of Planctomycetes and their phenomic and genomic characterization uncovers novel biology.</title>
        <authorList>
            <person name="Wiegand S."/>
            <person name="Jogler M."/>
            <person name="Boedeker C."/>
            <person name="Pinto D."/>
            <person name="Vollmers J."/>
            <person name="Rivas-Marin E."/>
            <person name="Kohn T."/>
            <person name="Peeters S.H."/>
            <person name="Heuer A."/>
            <person name="Rast P."/>
            <person name="Oberbeckmann S."/>
            <person name="Bunk B."/>
            <person name="Jeske O."/>
            <person name="Meyerdierks A."/>
            <person name="Storesund J.E."/>
            <person name="Kallscheuer N."/>
            <person name="Luecker S."/>
            <person name="Lage O.M."/>
            <person name="Pohl T."/>
            <person name="Merkel B.J."/>
            <person name="Hornburger P."/>
            <person name="Mueller R.-W."/>
            <person name="Bruemmer F."/>
            <person name="Labrenz M."/>
            <person name="Spormann A.M."/>
            <person name="Op den Camp H."/>
            <person name="Overmann J."/>
            <person name="Amann R."/>
            <person name="Jetten M.S.M."/>
            <person name="Mascher T."/>
            <person name="Medema M.H."/>
            <person name="Devos D.P."/>
            <person name="Kaster A.-K."/>
            <person name="Ovreas L."/>
            <person name="Rohde M."/>
            <person name="Galperin M.Y."/>
            <person name="Jogler C."/>
        </authorList>
    </citation>
    <scope>NUCLEOTIDE SEQUENCE [LARGE SCALE GENOMIC DNA]</scope>
    <source>
        <strain evidence="3 4">Pla133</strain>
    </source>
</reference>
<evidence type="ECO:0000256" key="1">
    <source>
        <dbReference type="SAM" id="MobiDB-lite"/>
    </source>
</evidence>
<dbReference type="Proteomes" id="UP000316921">
    <property type="component" value="Chromosome"/>
</dbReference>
<feature type="region of interest" description="Disordered" evidence="1">
    <location>
        <begin position="103"/>
        <end position="147"/>
    </location>
</feature>
<evidence type="ECO:0000313" key="4">
    <source>
        <dbReference type="Proteomes" id="UP000316921"/>
    </source>
</evidence>
<protein>
    <submittedName>
        <fullName evidence="3">Recombinase</fullName>
    </submittedName>
</protein>
<name>A0A518BMJ7_9BACT</name>
<evidence type="ECO:0000313" key="3">
    <source>
        <dbReference type="EMBL" id="QDU68208.1"/>
    </source>
</evidence>
<dbReference type="GO" id="GO:0003677">
    <property type="term" value="F:DNA binding"/>
    <property type="evidence" value="ECO:0007669"/>
    <property type="project" value="InterPro"/>
</dbReference>
<dbReference type="InterPro" id="IPR038109">
    <property type="entry name" value="DNA_bind_recomb_sf"/>
</dbReference>
<dbReference type="KEGG" id="pbap:Pla133_33020"/>
<gene>
    <name evidence="3" type="ORF">Pla133_33020</name>
</gene>
<dbReference type="RefSeq" id="WP_419191596.1">
    <property type="nucleotide sequence ID" value="NZ_CP036287.1"/>
</dbReference>
<dbReference type="Pfam" id="PF07508">
    <property type="entry name" value="Recombinase"/>
    <property type="match status" value="1"/>
</dbReference>
<dbReference type="GO" id="GO:0000150">
    <property type="term" value="F:DNA strand exchange activity"/>
    <property type="evidence" value="ECO:0007669"/>
    <property type="project" value="InterPro"/>
</dbReference>
<dbReference type="Gene3D" id="3.90.1750.20">
    <property type="entry name" value="Putative Large Serine Recombinase, Chain B, Domain 2"/>
    <property type="match status" value="1"/>
</dbReference>
<keyword evidence="4" id="KW-1185">Reference proteome</keyword>